<dbReference type="InterPro" id="IPR011006">
    <property type="entry name" value="CheY-like_superfamily"/>
</dbReference>
<dbReference type="SUPFAM" id="SSF46894">
    <property type="entry name" value="C-terminal effector domain of the bipartite response regulators"/>
    <property type="match status" value="1"/>
</dbReference>
<dbReference type="SMART" id="SM00421">
    <property type="entry name" value="HTH_LUXR"/>
    <property type="match status" value="1"/>
</dbReference>
<dbReference type="PANTHER" id="PTHR43214:SF43">
    <property type="entry name" value="TWO-COMPONENT RESPONSE REGULATOR"/>
    <property type="match status" value="1"/>
</dbReference>
<evidence type="ECO:0000313" key="6">
    <source>
        <dbReference type="EMBL" id="TDE14891.1"/>
    </source>
</evidence>
<feature type="domain" description="HTH luxR-type" evidence="4">
    <location>
        <begin position="144"/>
        <end position="209"/>
    </location>
</feature>
<gene>
    <name evidence="6" type="ORF">E0F88_15720</name>
</gene>
<accession>A0A4R5DS51</accession>
<reference evidence="6 7" key="1">
    <citation type="submission" date="2019-03" db="EMBL/GenBank/DDBJ databases">
        <title>Dyadobacter AR-3-6 sp. nov., isolated from arctic soil.</title>
        <authorList>
            <person name="Chaudhary D.K."/>
        </authorList>
    </citation>
    <scope>NUCLEOTIDE SEQUENCE [LARGE SCALE GENOMIC DNA]</scope>
    <source>
        <strain evidence="6 7">AR-3-6</strain>
    </source>
</reference>
<evidence type="ECO:0000256" key="1">
    <source>
        <dbReference type="ARBA" id="ARBA00022553"/>
    </source>
</evidence>
<keyword evidence="2" id="KW-0238">DNA-binding</keyword>
<dbReference type="GO" id="GO:0006355">
    <property type="term" value="P:regulation of DNA-templated transcription"/>
    <property type="evidence" value="ECO:0007669"/>
    <property type="project" value="InterPro"/>
</dbReference>
<dbReference type="Pfam" id="PF00072">
    <property type="entry name" value="Response_reg"/>
    <property type="match status" value="1"/>
</dbReference>
<dbReference type="PANTHER" id="PTHR43214">
    <property type="entry name" value="TWO-COMPONENT RESPONSE REGULATOR"/>
    <property type="match status" value="1"/>
</dbReference>
<dbReference type="CDD" id="cd06170">
    <property type="entry name" value="LuxR_C_like"/>
    <property type="match status" value="1"/>
</dbReference>
<dbReference type="InterPro" id="IPR000792">
    <property type="entry name" value="Tscrpt_reg_LuxR_C"/>
</dbReference>
<dbReference type="InterPro" id="IPR058245">
    <property type="entry name" value="NreC/VraR/RcsB-like_REC"/>
</dbReference>
<dbReference type="GO" id="GO:0000160">
    <property type="term" value="P:phosphorelay signal transduction system"/>
    <property type="evidence" value="ECO:0007669"/>
    <property type="project" value="InterPro"/>
</dbReference>
<keyword evidence="1 3" id="KW-0597">Phosphoprotein</keyword>
<evidence type="ECO:0000256" key="3">
    <source>
        <dbReference type="PROSITE-ProRule" id="PRU00169"/>
    </source>
</evidence>
<organism evidence="6 7">
    <name type="scientific">Dyadobacter psychrotolerans</name>
    <dbReference type="NCBI Taxonomy" id="2541721"/>
    <lineage>
        <taxon>Bacteria</taxon>
        <taxon>Pseudomonadati</taxon>
        <taxon>Bacteroidota</taxon>
        <taxon>Cytophagia</taxon>
        <taxon>Cytophagales</taxon>
        <taxon>Spirosomataceae</taxon>
        <taxon>Dyadobacter</taxon>
    </lineage>
</organism>
<comment type="caution">
    <text evidence="6">The sequence shown here is derived from an EMBL/GenBank/DDBJ whole genome shotgun (WGS) entry which is preliminary data.</text>
</comment>
<feature type="modified residue" description="4-aspartylphosphate" evidence="3">
    <location>
        <position position="55"/>
    </location>
</feature>
<evidence type="ECO:0000256" key="2">
    <source>
        <dbReference type="ARBA" id="ARBA00023125"/>
    </source>
</evidence>
<dbReference type="InterPro" id="IPR016032">
    <property type="entry name" value="Sig_transdc_resp-reg_C-effctor"/>
</dbReference>
<dbReference type="PROSITE" id="PS50043">
    <property type="entry name" value="HTH_LUXR_2"/>
    <property type="match status" value="1"/>
</dbReference>
<dbReference type="AlphaFoldDB" id="A0A4R5DS51"/>
<name>A0A4R5DS51_9BACT</name>
<dbReference type="CDD" id="cd17535">
    <property type="entry name" value="REC_NarL-like"/>
    <property type="match status" value="1"/>
</dbReference>
<evidence type="ECO:0000313" key="7">
    <source>
        <dbReference type="Proteomes" id="UP000294850"/>
    </source>
</evidence>
<feature type="domain" description="Response regulatory" evidence="5">
    <location>
        <begin position="4"/>
        <end position="120"/>
    </location>
</feature>
<dbReference type="Gene3D" id="3.40.50.2300">
    <property type="match status" value="1"/>
</dbReference>
<dbReference type="PROSITE" id="PS50110">
    <property type="entry name" value="RESPONSE_REGULATORY"/>
    <property type="match status" value="1"/>
</dbReference>
<protein>
    <submittedName>
        <fullName evidence="6">Response regulator transcription factor</fullName>
    </submittedName>
</protein>
<sequence length="209" mass="23232">MAAKVLIYEDNESLRESVVTLLEWEGSLEVVGAMSDASFVKKDMLRYKPDVIIMDIEMPHSNGVEATKALRLVDKDVPVLIFTVFEDDENVFNAICAGASGYILKKNLDSLQSSIRDVMDGGAPMSGSIARKVLGFIPKYETKKDPALELLSKRENEILELLVKGYSYKMLASELGISIETVRVHIKSIYRKLHVNSATEALYKVSLGK</sequence>
<proteinExistence type="predicted"/>
<dbReference type="InterPro" id="IPR001789">
    <property type="entry name" value="Sig_transdc_resp-reg_receiver"/>
</dbReference>
<dbReference type="SMART" id="SM00448">
    <property type="entry name" value="REC"/>
    <property type="match status" value="1"/>
</dbReference>
<dbReference type="EMBL" id="SMFL01000005">
    <property type="protein sequence ID" value="TDE14891.1"/>
    <property type="molecule type" value="Genomic_DNA"/>
</dbReference>
<dbReference type="Proteomes" id="UP000294850">
    <property type="component" value="Unassembled WGS sequence"/>
</dbReference>
<evidence type="ECO:0000259" key="4">
    <source>
        <dbReference type="PROSITE" id="PS50043"/>
    </source>
</evidence>
<keyword evidence="7" id="KW-1185">Reference proteome</keyword>
<dbReference type="InterPro" id="IPR039420">
    <property type="entry name" value="WalR-like"/>
</dbReference>
<dbReference type="GO" id="GO:0003677">
    <property type="term" value="F:DNA binding"/>
    <property type="evidence" value="ECO:0007669"/>
    <property type="project" value="UniProtKB-KW"/>
</dbReference>
<evidence type="ECO:0000259" key="5">
    <source>
        <dbReference type="PROSITE" id="PS50110"/>
    </source>
</evidence>
<dbReference type="SUPFAM" id="SSF52172">
    <property type="entry name" value="CheY-like"/>
    <property type="match status" value="1"/>
</dbReference>
<dbReference type="OrthoDB" id="9797341at2"/>
<dbReference type="Pfam" id="PF00196">
    <property type="entry name" value="GerE"/>
    <property type="match status" value="1"/>
</dbReference>
<dbReference type="PRINTS" id="PR00038">
    <property type="entry name" value="HTHLUXR"/>
</dbReference>